<reference evidence="1" key="1">
    <citation type="submission" date="2019-03" db="EMBL/GenBank/DDBJ databases">
        <title>Improved annotation for the trematode Fasciola hepatica.</title>
        <authorList>
            <person name="Choi Y.-J."/>
            <person name="Martin J."/>
            <person name="Mitreva M."/>
        </authorList>
    </citation>
    <scope>NUCLEOTIDE SEQUENCE [LARGE SCALE GENOMIC DNA]</scope>
</reference>
<evidence type="ECO:0000313" key="2">
    <source>
        <dbReference type="Proteomes" id="UP000230066"/>
    </source>
</evidence>
<proteinExistence type="predicted"/>
<protein>
    <submittedName>
        <fullName evidence="1">Uncharacterized protein</fullName>
    </submittedName>
</protein>
<name>A0A4E0RPT4_FASHE</name>
<sequence>MKQLVSVLLPCIDNLCQFFGCAADGECIKENCEKSTTKETDKMKKNSRKQFTSVDHSVCSKIFDALHDPRAFLARRAITPEPHSSVWTKSEQLRRKLASFELGSPRVSTNMIAKTWRDSAGTPDSSPVTTSPGSFRKIPRTSAAYRKYGTITPIDQCQLRQFSEQAQLKRIKNNQYELCNQINPTNRSEGVIQLKRKMTEPLLHSLANNGSLRELFLYYRLKQILYKFNK</sequence>
<organism evidence="1 2">
    <name type="scientific">Fasciola hepatica</name>
    <name type="common">Liver fluke</name>
    <dbReference type="NCBI Taxonomy" id="6192"/>
    <lineage>
        <taxon>Eukaryota</taxon>
        <taxon>Metazoa</taxon>
        <taxon>Spiralia</taxon>
        <taxon>Lophotrochozoa</taxon>
        <taxon>Platyhelminthes</taxon>
        <taxon>Trematoda</taxon>
        <taxon>Digenea</taxon>
        <taxon>Plagiorchiida</taxon>
        <taxon>Echinostomata</taxon>
        <taxon>Echinostomatoidea</taxon>
        <taxon>Fasciolidae</taxon>
        <taxon>Fasciola</taxon>
    </lineage>
</organism>
<accession>A0A4E0RPT4</accession>
<gene>
    <name evidence="1" type="ORF">D915_006182</name>
</gene>
<dbReference type="AlphaFoldDB" id="A0A4E0RPT4"/>
<dbReference type="Proteomes" id="UP000230066">
    <property type="component" value="Unassembled WGS sequence"/>
</dbReference>
<dbReference type="EMBL" id="JXXN02002351">
    <property type="protein sequence ID" value="THD23078.1"/>
    <property type="molecule type" value="Genomic_DNA"/>
</dbReference>
<comment type="caution">
    <text evidence="1">The sequence shown here is derived from an EMBL/GenBank/DDBJ whole genome shotgun (WGS) entry which is preliminary data.</text>
</comment>
<keyword evidence="2" id="KW-1185">Reference proteome</keyword>
<evidence type="ECO:0000313" key="1">
    <source>
        <dbReference type="EMBL" id="THD23078.1"/>
    </source>
</evidence>